<dbReference type="SMART" id="SM00382">
    <property type="entry name" value="AAA"/>
    <property type="match status" value="1"/>
</dbReference>
<dbReference type="GO" id="GO:0005524">
    <property type="term" value="F:ATP binding"/>
    <property type="evidence" value="ECO:0007669"/>
    <property type="project" value="UniProtKB-KW"/>
</dbReference>
<keyword evidence="2 4" id="KW-0067">ATP-binding</keyword>
<name>A0A315Z8B8_SEDFL</name>
<dbReference type="SUPFAM" id="SSF52540">
    <property type="entry name" value="P-loop containing nucleoside triphosphate hydrolases"/>
    <property type="match status" value="1"/>
</dbReference>
<keyword evidence="5" id="KW-1185">Reference proteome</keyword>
<sequence length="220" mass="24369">MLQTNQLSFSYSKDGQAFHFPDLSLEKGKHLLILGNSGCGKTTFLHLLAGLLSTKEGEVSLDNTNFSSLSGAQMDTFRAQHIGIVFQKPHFLKSLTIKENLETAQFLAKQPTDKARIDALLEKLGISHRKNAKVSELSEGEKQRASIALALINKPSLILADEPTASLDDENTQEVIELLKQRAAEENASLVIVTHDQRLKTEFPTQLVLHKLNESTHETL</sequence>
<dbReference type="GO" id="GO:0022857">
    <property type="term" value="F:transmembrane transporter activity"/>
    <property type="evidence" value="ECO:0007669"/>
    <property type="project" value="TreeGrafter"/>
</dbReference>
<accession>A0A315Z8B8</accession>
<dbReference type="PANTHER" id="PTHR24220">
    <property type="entry name" value="IMPORT ATP-BINDING PROTEIN"/>
    <property type="match status" value="1"/>
</dbReference>
<dbReference type="EMBL" id="QGDO01000004">
    <property type="protein sequence ID" value="PWJ40908.1"/>
    <property type="molecule type" value="Genomic_DNA"/>
</dbReference>
<evidence type="ECO:0000313" key="4">
    <source>
        <dbReference type="EMBL" id="PWJ40908.1"/>
    </source>
</evidence>
<organism evidence="4 5">
    <name type="scientific">Sediminitomix flava</name>
    <dbReference type="NCBI Taxonomy" id="379075"/>
    <lineage>
        <taxon>Bacteria</taxon>
        <taxon>Pseudomonadati</taxon>
        <taxon>Bacteroidota</taxon>
        <taxon>Cytophagia</taxon>
        <taxon>Cytophagales</taxon>
        <taxon>Flammeovirgaceae</taxon>
        <taxon>Sediminitomix</taxon>
    </lineage>
</organism>
<evidence type="ECO:0000259" key="3">
    <source>
        <dbReference type="PROSITE" id="PS50893"/>
    </source>
</evidence>
<dbReference type="Pfam" id="PF00005">
    <property type="entry name" value="ABC_tran"/>
    <property type="match status" value="1"/>
</dbReference>
<dbReference type="OrthoDB" id="1114670at2"/>
<dbReference type="RefSeq" id="WP_109619762.1">
    <property type="nucleotide sequence ID" value="NZ_QGDO01000004.1"/>
</dbReference>
<evidence type="ECO:0000256" key="2">
    <source>
        <dbReference type="ARBA" id="ARBA00022840"/>
    </source>
</evidence>
<dbReference type="InterPro" id="IPR003593">
    <property type="entry name" value="AAA+_ATPase"/>
</dbReference>
<gene>
    <name evidence="4" type="ORF">BC781_104174</name>
</gene>
<dbReference type="PROSITE" id="PS50893">
    <property type="entry name" value="ABC_TRANSPORTER_2"/>
    <property type="match status" value="1"/>
</dbReference>
<dbReference type="GO" id="GO:0016887">
    <property type="term" value="F:ATP hydrolysis activity"/>
    <property type="evidence" value="ECO:0007669"/>
    <property type="project" value="InterPro"/>
</dbReference>
<dbReference type="Proteomes" id="UP000245535">
    <property type="component" value="Unassembled WGS sequence"/>
</dbReference>
<feature type="domain" description="ABC transporter" evidence="3">
    <location>
        <begin position="2"/>
        <end position="220"/>
    </location>
</feature>
<dbReference type="GO" id="GO:0005886">
    <property type="term" value="C:plasma membrane"/>
    <property type="evidence" value="ECO:0007669"/>
    <property type="project" value="TreeGrafter"/>
</dbReference>
<keyword evidence="1" id="KW-0547">Nucleotide-binding</keyword>
<comment type="caution">
    <text evidence="4">The sequence shown here is derived from an EMBL/GenBank/DDBJ whole genome shotgun (WGS) entry which is preliminary data.</text>
</comment>
<dbReference type="InterPro" id="IPR003439">
    <property type="entry name" value="ABC_transporter-like_ATP-bd"/>
</dbReference>
<dbReference type="AlphaFoldDB" id="A0A315Z8B8"/>
<dbReference type="InterPro" id="IPR015854">
    <property type="entry name" value="ABC_transpr_LolD-like"/>
</dbReference>
<evidence type="ECO:0000256" key="1">
    <source>
        <dbReference type="ARBA" id="ARBA00022741"/>
    </source>
</evidence>
<evidence type="ECO:0000313" key="5">
    <source>
        <dbReference type="Proteomes" id="UP000245535"/>
    </source>
</evidence>
<protein>
    <submittedName>
        <fullName evidence="4">Putative ABC transport system ATP-binding protein</fullName>
    </submittedName>
</protein>
<dbReference type="Gene3D" id="3.40.50.300">
    <property type="entry name" value="P-loop containing nucleotide triphosphate hydrolases"/>
    <property type="match status" value="1"/>
</dbReference>
<reference evidence="4 5" key="1">
    <citation type="submission" date="2018-03" db="EMBL/GenBank/DDBJ databases">
        <title>Genomic Encyclopedia of Archaeal and Bacterial Type Strains, Phase II (KMG-II): from individual species to whole genera.</title>
        <authorList>
            <person name="Goeker M."/>
        </authorList>
    </citation>
    <scope>NUCLEOTIDE SEQUENCE [LARGE SCALE GENOMIC DNA]</scope>
    <source>
        <strain evidence="4 5">DSM 28229</strain>
    </source>
</reference>
<proteinExistence type="predicted"/>
<dbReference type="InterPro" id="IPR027417">
    <property type="entry name" value="P-loop_NTPase"/>
</dbReference>